<accession>A0A0B6YW69</accession>
<dbReference type="EMBL" id="HACG01012875">
    <property type="protein sequence ID" value="CEK59740.1"/>
    <property type="molecule type" value="Transcribed_RNA"/>
</dbReference>
<name>A0A0B6YW69_9EUPU</name>
<organism evidence="1">
    <name type="scientific">Arion vulgaris</name>
    <dbReference type="NCBI Taxonomy" id="1028688"/>
    <lineage>
        <taxon>Eukaryota</taxon>
        <taxon>Metazoa</taxon>
        <taxon>Spiralia</taxon>
        <taxon>Lophotrochozoa</taxon>
        <taxon>Mollusca</taxon>
        <taxon>Gastropoda</taxon>
        <taxon>Heterobranchia</taxon>
        <taxon>Euthyneura</taxon>
        <taxon>Panpulmonata</taxon>
        <taxon>Eupulmonata</taxon>
        <taxon>Stylommatophora</taxon>
        <taxon>Helicina</taxon>
        <taxon>Arionoidea</taxon>
        <taxon>Arionidae</taxon>
        <taxon>Arion</taxon>
    </lineage>
</organism>
<evidence type="ECO:0000313" key="1">
    <source>
        <dbReference type="EMBL" id="CEK59740.1"/>
    </source>
</evidence>
<gene>
    <name evidence="1" type="primary">ORF37294</name>
</gene>
<sequence>MSSEDRIKNGDIVNIVGTSNIKYIERLKVMWFGLLMRVDLNQLPQKQVDR</sequence>
<protein>
    <submittedName>
        <fullName evidence="1">Uncharacterized protein</fullName>
    </submittedName>
</protein>
<dbReference type="AlphaFoldDB" id="A0A0B6YW69"/>
<reference evidence="1" key="1">
    <citation type="submission" date="2014-12" db="EMBL/GenBank/DDBJ databases">
        <title>Insight into the proteome of Arion vulgaris.</title>
        <authorList>
            <person name="Aradska J."/>
            <person name="Bulat T."/>
            <person name="Smidak R."/>
            <person name="Sarate P."/>
            <person name="Gangsoo J."/>
            <person name="Sialana F."/>
            <person name="Bilban M."/>
            <person name="Lubec G."/>
        </authorList>
    </citation>
    <scope>NUCLEOTIDE SEQUENCE</scope>
    <source>
        <tissue evidence="1">Skin</tissue>
    </source>
</reference>
<proteinExistence type="predicted"/>